<keyword evidence="2 5" id="KW-0812">Transmembrane</keyword>
<dbReference type="EMBL" id="KB908945">
    <property type="protein sequence ID" value="EOB14130.1"/>
    <property type="molecule type" value="Genomic_DNA"/>
</dbReference>
<feature type="transmembrane region" description="Helical" evidence="5">
    <location>
        <begin position="6"/>
        <end position="27"/>
    </location>
</feature>
<evidence type="ECO:0000256" key="3">
    <source>
        <dbReference type="ARBA" id="ARBA00022989"/>
    </source>
</evidence>
<dbReference type="GO" id="GO:0015179">
    <property type="term" value="F:L-amino acid transmembrane transporter activity"/>
    <property type="evidence" value="ECO:0007669"/>
    <property type="project" value="TreeGrafter"/>
</dbReference>
<feature type="transmembrane region" description="Helical" evidence="5">
    <location>
        <begin position="81"/>
        <end position="100"/>
    </location>
</feature>
<keyword evidence="4 5" id="KW-0472">Membrane</keyword>
<keyword evidence="8" id="KW-1185">Reference proteome</keyword>
<protein>
    <submittedName>
        <fullName evidence="7">Cystine/glutamate transporter</fullName>
    </submittedName>
</protein>
<dbReference type="Pfam" id="PF13520">
    <property type="entry name" value="AA_permease_2"/>
    <property type="match status" value="1"/>
</dbReference>
<dbReference type="Gene3D" id="1.20.1740.10">
    <property type="entry name" value="Amino acid/polyamine transporter I"/>
    <property type="match status" value="1"/>
</dbReference>
<reference evidence="7 8" key="1">
    <citation type="journal article" date="2013" name="BMC Genomics">
        <title>Comparative genomics of parasitic silkworm microsporidia reveal an association between genome expansion and host adaptation.</title>
        <authorList>
            <person name="Pan G."/>
            <person name="Xu J."/>
            <person name="Li T."/>
            <person name="Xia Q."/>
            <person name="Liu S.L."/>
            <person name="Zhang G."/>
            <person name="Li S."/>
            <person name="Li C."/>
            <person name="Liu H."/>
            <person name="Yang L."/>
            <person name="Liu T."/>
            <person name="Zhang X."/>
            <person name="Wu Z."/>
            <person name="Fan W."/>
            <person name="Dang X."/>
            <person name="Xiang H."/>
            <person name="Tao M."/>
            <person name="Li Y."/>
            <person name="Hu J."/>
            <person name="Li Z."/>
            <person name="Lin L."/>
            <person name="Luo J."/>
            <person name="Geng L."/>
            <person name="Wang L."/>
            <person name="Long M."/>
            <person name="Wan Y."/>
            <person name="He N."/>
            <person name="Zhang Z."/>
            <person name="Lu C."/>
            <person name="Keeling P.J."/>
            <person name="Wang J."/>
            <person name="Xiang Z."/>
            <person name="Zhou Z."/>
        </authorList>
    </citation>
    <scope>NUCLEOTIDE SEQUENCE [LARGE SCALE GENOMIC DNA]</scope>
    <source>
        <strain evidence="7">CQ1</strain>
        <strain evidence="8">CQ1 / CVCC 102059</strain>
    </source>
</reference>
<dbReference type="PIRSF" id="PIRSF006060">
    <property type="entry name" value="AA_transporter"/>
    <property type="match status" value="1"/>
</dbReference>
<evidence type="ECO:0000256" key="4">
    <source>
        <dbReference type="ARBA" id="ARBA00023136"/>
    </source>
</evidence>
<organism evidence="7 8">
    <name type="scientific">Nosema bombycis (strain CQ1 / CVCC 102059)</name>
    <name type="common">Microsporidian parasite</name>
    <name type="synonym">Pebrine of silkworm</name>
    <dbReference type="NCBI Taxonomy" id="578461"/>
    <lineage>
        <taxon>Eukaryota</taxon>
        <taxon>Fungi</taxon>
        <taxon>Fungi incertae sedis</taxon>
        <taxon>Microsporidia</taxon>
        <taxon>Nosematidae</taxon>
        <taxon>Nosema</taxon>
    </lineage>
</organism>
<feature type="transmembrane region" description="Helical" evidence="5">
    <location>
        <begin position="121"/>
        <end position="140"/>
    </location>
</feature>
<name>R0KY59_NOSB1</name>
<dbReference type="HOGENOM" id="CLU_007946_3_0_1"/>
<evidence type="ECO:0000256" key="1">
    <source>
        <dbReference type="ARBA" id="ARBA00004141"/>
    </source>
</evidence>
<evidence type="ECO:0000313" key="7">
    <source>
        <dbReference type="EMBL" id="EOB15157.1"/>
    </source>
</evidence>
<feature type="transmembrane region" description="Helical" evidence="5">
    <location>
        <begin position="193"/>
        <end position="209"/>
    </location>
</feature>
<feature type="transmembrane region" description="Helical" evidence="5">
    <location>
        <begin position="376"/>
        <end position="397"/>
    </location>
</feature>
<dbReference type="Proteomes" id="UP000016927">
    <property type="component" value="Unassembled WGS sequence"/>
</dbReference>
<feature type="transmembrane region" description="Helical" evidence="5">
    <location>
        <begin position="229"/>
        <end position="255"/>
    </location>
</feature>
<evidence type="ECO:0000313" key="6">
    <source>
        <dbReference type="EMBL" id="EOB14130.1"/>
    </source>
</evidence>
<dbReference type="InterPro" id="IPR002293">
    <property type="entry name" value="AA/rel_permease1"/>
</dbReference>
<dbReference type="PANTHER" id="PTHR11785">
    <property type="entry name" value="AMINO ACID TRANSPORTER"/>
    <property type="match status" value="1"/>
</dbReference>
<dbReference type="GO" id="GO:0016020">
    <property type="term" value="C:membrane"/>
    <property type="evidence" value="ECO:0007669"/>
    <property type="project" value="UniProtKB-SubCell"/>
</dbReference>
<dbReference type="EMBL" id="KB908916">
    <property type="protein sequence ID" value="EOB15157.1"/>
    <property type="molecule type" value="Genomic_DNA"/>
</dbReference>
<dbReference type="AlphaFoldDB" id="R0KY59"/>
<proteinExistence type="predicted"/>
<feature type="transmembrane region" description="Helical" evidence="5">
    <location>
        <begin position="319"/>
        <end position="337"/>
    </location>
</feature>
<feature type="transmembrane region" description="Helical" evidence="5">
    <location>
        <begin position="152"/>
        <end position="172"/>
    </location>
</feature>
<feature type="transmembrane region" description="Helical" evidence="5">
    <location>
        <begin position="39"/>
        <end position="61"/>
    </location>
</feature>
<dbReference type="OMA" id="WVSNAAL"/>
<evidence type="ECO:0000313" key="8">
    <source>
        <dbReference type="Proteomes" id="UP000016927"/>
    </source>
</evidence>
<gene>
    <name evidence="6" type="primary">XCT</name>
    <name evidence="6" type="ORF">NBO_37g0005</name>
    <name evidence="7" type="ORF">NBO_8g0022</name>
</gene>
<accession>R0KY59</accession>
<dbReference type="STRING" id="578461.R0KY59"/>
<evidence type="ECO:0000256" key="2">
    <source>
        <dbReference type="ARBA" id="ARBA00022692"/>
    </source>
</evidence>
<dbReference type="VEuPathDB" id="MicrosporidiaDB:NBO_37g0005"/>
<dbReference type="VEuPathDB" id="MicrosporidiaDB:NBO_8g0022"/>
<feature type="transmembrane region" description="Helical" evidence="5">
    <location>
        <begin position="293"/>
        <end position="312"/>
    </location>
</feature>
<dbReference type="InterPro" id="IPR050598">
    <property type="entry name" value="AminoAcid_Transporter"/>
</dbReference>
<sequence length="402" mass="44666">MSKKVKTFGLISILLCNMMGTSAFLSSRNILRSAISCKISLLLWLLGAILSILFGLCYAELGSTYPSAGGDVVYLSKAFSPILGTIYSLCSLLLVLPSCSSLFCRMIHEELLGESYSETQYIILTTILILGLCIFIVLLGNDVMVLVGKISFFIKVITVLFFLVTAVITIIFKKSSNFVTAFNDPKGAVSNRAGYMGLVIGMLYSMWGFDGWNCGNYIADEINNPEFTFKIGIFSSIVLSYIFISIINISFLLILPYDVYIGKDESFIVAYLKLLGINFSDLFISMLTVVIPLFGSLLGIVIVYKGITYGLLSKKMEKSDVYGCFGLLFLTILFSYVKHHEILLKFMQICTILFYTLCCYGLLVLRYRKPDLHRPFKVHISIPVISSAVGTMLIVAFCTVKV</sequence>
<dbReference type="OrthoDB" id="2190245at2759"/>
<feature type="transmembrane region" description="Helical" evidence="5">
    <location>
        <begin position="343"/>
        <end position="364"/>
    </location>
</feature>
<comment type="subcellular location">
    <subcellularLocation>
        <location evidence="1">Membrane</location>
        <topology evidence="1">Multi-pass membrane protein</topology>
    </subcellularLocation>
</comment>
<evidence type="ECO:0000256" key="5">
    <source>
        <dbReference type="SAM" id="Phobius"/>
    </source>
</evidence>
<keyword evidence="3 5" id="KW-1133">Transmembrane helix</keyword>
<dbReference type="PANTHER" id="PTHR11785:SF512">
    <property type="entry name" value="SOBREMESA, ISOFORM B"/>
    <property type="match status" value="1"/>
</dbReference>